<dbReference type="Proteomes" id="UP000325161">
    <property type="component" value="Chromosome"/>
</dbReference>
<dbReference type="GO" id="GO:0006508">
    <property type="term" value="P:proteolysis"/>
    <property type="evidence" value="ECO:0007669"/>
    <property type="project" value="UniProtKB-KW"/>
</dbReference>
<dbReference type="InterPro" id="IPR009197">
    <property type="entry name" value="MlrC"/>
</dbReference>
<keyword evidence="1" id="KW-0479">Metal-binding</keyword>
<reference evidence="4 5" key="1">
    <citation type="submission" date="2019-08" db="EMBL/GenBank/DDBJ databases">
        <title>Amphibian skin-associated Pigmentiphaga: genome sequence and occurrence across geography and hosts.</title>
        <authorList>
            <person name="Bletz M.C."/>
            <person name="Bunk B."/>
            <person name="Sproeer C."/>
            <person name="Biwer P."/>
            <person name="Reiter S."/>
            <person name="Rabemananjara F.C.E."/>
            <person name="Schulz S."/>
            <person name="Overmann J."/>
            <person name="Vences M."/>
        </authorList>
    </citation>
    <scope>NUCLEOTIDE SEQUENCE [LARGE SCALE GENOMIC DNA]</scope>
    <source>
        <strain evidence="4 5">Mada1488</strain>
    </source>
</reference>
<sequence>MRIVFAGFQHETNTFAPAPADYHAFELGGGWPGLSRGHAVFATIAGSNIPAAGFIEAATPYGHQLIPSVWCAASPSAAVTREAYERIAGMILEDIAAALPVDAVYLDLHGAMVAEHADDGEGELLQRVRALIGPDTLLVSSYDLHANTTQAMLQTADVLVAYRTYPHVDMAETGRRTFAILQRLFDGMPRPVTASRRIPFLLPTVWQCTDLMPAKALYARLAELEQDPEIVHVSFTMGFPAADFPECGPVVWAHGRTQEAAQRAVDVLAQAVIDAEPTFKGELPDARTAVARAMAILSAQRTSESGPVVIADTQDNPGAGCQSDTTGILRELIAQGAQRAALGLIVDPAAAALVHAAGAGATVRLALGGHSGAEGDAPLVADYLVECVSDGKFDAFGPYYGGFHMDLGPSACLRLDGVRIVLASYKAQLADQAMFRFVGIEPADQAILVVKSTLHFRADFVDIARDILFCTSPGAISMDPSTMDWKRLPPDLRMTPCGPTFAELQASKH</sequence>
<keyword evidence="1" id="KW-0378">Hydrolase</keyword>
<comment type="cofactor">
    <cofactor evidence="1">
        <name>Zn(2+)</name>
        <dbReference type="ChEBI" id="CHEBI:29105"/>
    </cofactor>
    <text evidence="1">Binds 1 zinc ion per subunit.</text>
</comment>
<feature type="domain" description="Microcystin LR degradation protein MlrC N-terminal" evidence="3">
    <location>
        <begin position="2"/>
        <end position="294"/>
    </location>
</feature>
<keyword evidence="1" id="KW-0482">Metalloprotease</keyword>
<evidence type="ECO:0000313" key="4">
    <source>
        <dbReference type="EMBL" id="QEI04457.1"/>
    </source>
</evidence>
<evidence type="ECO:0000259" key="3">
    <source>
        <dbReference type="Pfam" id="PF07364"/>
    </source>
</evidence>
<organism evidence="4 5">
    <name type="scientific">Pigmentiphaga aceris</name>
    <dbReference type="NCBI Taxonomy" id="1940612"/>
    <lineage>
        <taxon>Bacteria</taxon>
        <taxon>Pseudomonadati</taxon>
        <taxon>Pseudomonadota</taxon>
        <taxon>Betaproteobacteria</taxon>
        <taxon>Burkholderiales</taxon>
        <taxon>Alcaligenaceae</taxon>
        <taxon>Pigmentiphaga</taxon>
    </lineage>
</organism>
<dbReference type="Pfam" id="PF07364">
    <property type="entry name" value="DUF1485"/>
    <property type="match status" value="1"/>
</dbReference>
<dbReference type="InterPro" id="IPR015995">
    <property type="entry name" value="MlrC_N"/>
</dbReference>
<proteinExistence type="inferred from homology"/>
<keyword evidence="5" id="KW-1185">Reference proteome</keyword>
<gene>
    <name evidence="4" type="ORF">FXN63_00375</name>
</gene>
<protein>
    <recommendedName>
        <fullName evidence="1">Microcystinase C</fullName>
        <shortName evidence="1">MlrC</shortName>
    </recommendedName>
</protein>
<dbReference type="KEGG" id="pacr:FXN63_00375"/>
<evidence type="ECO:0000256" key="1">
    <source>
        <dbReference type="PIRNR" id="PIRNR012702"/>
    </source>
</evidence>
<dbReference type="Pfam" id="PF07171">
    <property type="entry name" value="MlrC_C"/>
    <property type="match status" value="1"/>
</dbReference>
<keyword evidence="1" id="KW-0645">Protease</keyword>
<dbReference type="GO" id="GO:0008237">
    <property type="term" value="F:metallopeptidase activity"/>
    <property type="evidence" value="ECO:0007669"/>
    <property type="project" value="UniProtKB-KW"/>
</dbReference>
<dbReference type="GO" id="GO:0046872">
    <property type="term" value="F:metal ion binding"/>
    <property type="evidence" value="ECO:0007669"/>
    <property type="project" value="UniProtKB-KW"/>
</dbReference>
<dbReference type="InterPro" id="IPR010799">
    <property type="entry name" value="MlrC_C"/>
</dbReference>
<evidence type="ECO:0000313" key="5">
    <source>
        <dbReference type="Proteomes" id="UP000325161"/>
    </source>
</evidence>
<accession>A0A5C0AVV6</accession>
<dbReference type="AlphaFoldDB" id="A0A5C0AVV6"/>
<feature type="domain" description="Microcystin LR degradation protein MlrC C-terminal" evidence="2">
    <location>
        <begin position="310"/>
        <end position="487"/>
    </location>
</feature>
<name>A0A5C0AVV6_9BURK</name>
<dbReference type="OrthoDB" id="5288421at2"/>
<dbReference type="EMBL" id="CP043046">
    <property type="protein sequence ID" value="QEI04457.1"/>
    <property type="molecule type" value="Genomic_DNA"/>
</dbReference>
<dbReference type="RefSeq" id="WP_148811774.1">
    <property type="nucleotide sequence ID" value="NZ_CP043046.1"/>
</dbReference>
<comment type="function">
    <text evidence="1">Involved in peptidolytic degradation of cyclic heptapeptide hepatotoxin microcystin (MC).</text>
</comment>
<evidence type="ECO:0000259" key="2">
    <source>
        <dbReference type="Pfam" id="PF07171"/>
    </source>
</evidence>
<comment type="similarity">
    <text evidence="1">Belongs to the peptidase M81 family.</text>
</comment>
<dbReference type="PIRSF" id="PIRSF012702">
    <property type="entry name" value="UCP012702"/>
    <property type="match status" value="1"/>
</dbReference>